<dbReference type="KEGG" id="mhk:DFR87_11950"/>
<name>A0A2U9IW19_9CREN</name>
<reference evidence="1 2" key="1">
    <citation type="submission" date="2018-05" db="EMBL/GenBank/DDBJ databases">
        <title>Complete Genome Sequences of Extremely Thermoacidophilic, Metal-Mobilizing Type-Strain Members of the Archaeal Family Sulfolobaceae: Acidianus brierleyi DSM-1651T, Acidianus sulfidivorans DSM-18786T, Metallosphaera hakonensis DSM-7519T, and Metallosphaera prunae DSM-10039T.</title>
        <authorList>
            <person name="Counts J.A."/>
            <person name="Kelly R.M."/>
        </authorList>
    </citation>
    <scope>NUCLEOTIDE SEQUENCE [LARGE SCALE GENOMIC DNA]</scope>
    <source>
        <strain evidence="1 2">HO1-1</strain>
    </source>
</reference>
<protein>
    <submittedName>
        <fullName evidence="1">DUF2299 domain-containing protein</fullName>
    </submittedName>
</protein>
<proteinExistence type="predicted"/>
<dbReference type="Pfam" id="PF10061">
    <property type="entry name" value="DUF2299"/>
    <property type="match status" value="1"/>
</dbReference>
<evidence type="ECO:0000313" key="1">
    <source>
        <dbReference type="EMBL" id="AWS00272.1"/>
    </source>
</evidence>
<reference evidence="2" key="2">
    <citation type="submission" date="2020-03" db="EMBL/GenBank/DDBJ databases">
        <title>Complete Genome Sequences of Extremely Thermoacidophilic, Metal-Mobilizing Type-Strain Members of the Archaeal Family Sulfolobaceae: Acidianus brierleyi DSM-1651T, Acidianus sulfidivorans DSM-18786T, Metallosphaera hakonensis DSM-7519T, and Metallosphaera prunae DSM-10039T.</title>
        <authorList>
            <person name="Counts J.A."/>
            <person name="Kelly R.M."/>
        </authorList>
    </citation>
    <scope>NUCLEOTIDE SEQUENCE [LARGE SCALE GENOMIC DNA]</scope>
    <source>
        <strain evidence="2">HO1-1</strain>
    </source>
</reference>
<dbReference type="RefSeq" id="WP_054836957.1">
    <property type="nucleotide sequence ID" value="NZ_BBBA01000016.1"/>
</dbReference>
<organism evidence="1 2">
    <name type="scientific">Metallosphaera hakonensis JCM 8857 = DSM 7519</name>
    <dbReference type="NCBI Taxonomy" id="1293036"/>
    <lineage>
        <taxon>Archaea</taxon>
        <taxon>Thermoproteota</taxon>
        <taxon>Thermoprotei</taxon>
        <taxon>Sulfolobales</taxon>
        <taxon>Sulfolobaceae</taxon>
        <taxon>Metallosphaera</taxon>
    </lineage>
</organism>
<dbReference type="OrthoDB" id="33206at2157"/>
<dbReference type="GeneID" id="36836066"/>
<evidence type="ECO:0000313" key="2">
    <source>
        <dbReference type="Proteomes" id="UP000247586"/>
    </source>
</evidence>
<sequence length="157" mass="17705">MENKIKEWLTNLGMKVWTPDGAKEYFHVSVAPPQGAPVVDVIKPTNMTNFYIVGMGIAVHQSHQDMLRKMSTSSRKAFIDEIKYFLIEMELDVAFLPAGQEIPQLINVSKVVYQDGLKANRFLDVYYTVRNGGTYVIMRFLDSFGSTGQSAPDTKYG</sequence>
<reference evidence="2" key="3">
    <citation type="submission" date="2020-03" db="EMBL/GenBank/DDBJ databases">
        <title>Sequencing and Assembly of Multiple Reported Metal-Biooxidizing Members of the Extremely Thermoacidophilic Archaeal Family Sulfolobaceae.</title>
        <authorList>
            <person name="Counts J.A."/>
            <person name="Kelly R.M."/>
        </authorList>
    </citation>
    <scope>NUCLEOTIDE SEQUENCE [LARGE SCALE GENOMIC DNA]</scope>
    <source>
        <strain evidence="2">HO1-1</strain>
    </source>
</reference>
<keyword evidence="2" id="KW-1185">Reference proteome</keyword>
<dbReference type="Proteomes" id="UP000247586">
    <property type="component" value="Chromosome"/>
</dbReference>
<dbReference type="Gene3D" id="3.30.1460.10">
    <property type="match status" value="1"/>
</dbReference>
<dbReference type="STRING" id="1293036.GCA_001315825_02119"/>
<dbReference type="AlphaFoldDB" id="A0A2U9IW19"/>
<dbReference type="EMBL" id="CP029287">
    <property type="protein sequence ID" value="AWS00272.1"/>
    <property type="molecule type" value="Genomic_DNA"/>
</dbReference>
<gene>
    <name evidence="1" type="ORF">DFR87_11950</name>
</gene>
<dbReference type="InterPro" id="IPR018747">
    <property type="entry name" value="DUF2299"/>
</dbReference>
<accession>A0A2U9IW19</accession>
<dbReference type="CDD" id="cd17510">
    <property type="entry name" value="T3SC_YbjN-like_2"/>
    <property type="match status" value="1"/>
</dbReference>